<comment type="caution">
    <text evidence="1">The sequence shown here is derived from an EMBL/GenBank/DDBJ whole genome shotgun (WGS) entry which is preliminary data.</text>
</comment>
<dbReference type="Proteomes" id="UP001189429">
    <property type="component" value="Unassembled WGS sequence"/>
</dbReference>
<evidence type="ECO:0000313" key="1">
    <source>
        <dbReference type="EMBL" id="CAK0895304.1"/>
    </source>
</evidence>
<evidence type="ECO:0000313" key="2">
    <source>
        <dbReference type="Proteomes" id="UP001189429"/>
    </source>
</evidence>
<keyword evidence="2" id="KW-1185">Reference proteome</keyword>
<protein>
    <submittedName>
        <fullName evidence="1">Uncharacterized protein</fullName>
    </submittedName>
</protein>
<name>A0ABN9XB64_9DINO</name>
<sequence length="383" mass="41639">MARDGLSRPYADPALRRSPRLYASVLKRLREAGLVAWGVECKVSVGIFAVYKKSGKLRVIIDGRISSCWFDDSDAVHLASGSSFASIQVDSQDPICVGGVDVANAFYNVALPKGLQEFFGLPRIRAGQVGVSEVNGAPVAPNAYIAPLFAAIPMGWKLSLWLMQRTLEILSRRAPGIEEANALFDGRPAPPLTPLIHAECVDNFVAFSQCQRAAGDAARAVSSELTRARLPVHPVEDTRGGATLGWTFSDDSAEVGVNPTTCWKLRLGFQEFARRKYVSGKTVEILVSHFTTRALIRRELLCVFNAAYSFIEHAGDSAVPLWPSVKFTWASHLIVLASRDLSAPWASEVSVVDASSWGMGACIQDLDHRVVADLGKQAQRTLE</sequence>
<feature type="non-terminal residue" evidence="1">
    <location>
        <position position="383"/>
    </location>
</feature>
<organism evidence="1 2">
    <name type="scientific">Prorocentrum cordatum</name>
    <dbReference type="NCBI Taxonomy" id="2364126"/>
    <lineage>
        <taxon>Eukaryota</taxon>
        <taxon>Sar</taxon>
        <taxon>Alveolata</taxon>
        <taxon>Dinophyceae</taxon>
        <taxon>Prorocentrales</taxon>
        <taxon>Prorocentraceae</taxon>
        <taxon>Prorocentrum</taxon>
    </lineage>
</organism>
<reference evidence="1" key="1">
    <citation type="submission" date="2023-10" db="EMBL/GenBank/DDBJ databases">
        <authorList>
            <person name="Chen Y."/>
            <person name="Shah S."/>
            <person name="Dougan E. K."/>
            <person name="Thang M."/>
            <person name="Chan C."/>
        </authorList>
    </citation>
    <scope>NUCLEOTIDE SEQUENCE [LARGE SCALE GENOMIC DNA]</scope>
</reference>
<accession>A0ABN9XB64</accession>
<gene>
    <name evidence="1" type="ORF">PCOR1329_LOCUS74085</name>
</gene>
<dbReference type="EMBL" id="CAUYUJ010020019">
    <property type="protein sequence ID" value="CAK0895304.1"/>
    <property type="molecule type" value="Genomic_DNA"/>
</dbReference>
<proteinExistence type="predicted"/>